<evidence type="ECO:0000259" key="3">
    <source>
        <dbReference type="PROSITE" id="PS50011"/>
    </source>
</evidence>
<proteinExistence type="predicted"/>
<sequence>HIATFPSATNLKLQPADKIGICNECNKKRPNKNWCKPCYSSHFKKSFNKWTSGSKILNKFIHKSQLSSTSRTSCLEWIPRYHLTDVELLSKNNYCSVYSAIWVDGFIVNWNKDDKCWNRCSGVKVILKTFTKIDNDVSTDFLHEPKAHLNCCVQNACITSFYGFTLDPITNEYLMVLEYAPNGTLRDYIQKNIGTLDWKRKSLILQGIASGLRTIHSANLIHELVHITEELSLSMSYKKIGLPEKVLLENKMMESLKNIHPSAVYSSRLLPTLYDIHIQDDNEDNDQWSEYDSEPLIVLKNDNLL</sequence>
<keyword evidence="2" id="KW-0067">ATP-binding</keyword>
<dbReference type="AlphaFoldDB" id="A0A9N9EPY2"/>
<dbReference type="SUPFAM" id="SSF56112">
    <property type="entry name" value="Protein kinase-like (PK-like)"/>
    <property type="match status" value="1"/>
</dbReference>
<dbReference type="EMBL" id="CAJVPQ010006098">
    <property type="protein sequence ID" value="CAG8680528.1"/>
    <property type="molecule type" value="Genomic_DNA"/>
</dbReference>
<accession>A0A9N9EPY2</accession>
<name>A0A9N9EPY2_9GLOM</name>
<protein>
    <submittedName>
        <fullName evidence="4">7022_t:CDS:1</fullName>
    </submittedName>
</protein>
<evidence type="ECO:0000256" key="2">
    <source>
        <dbReference type="ARBA" id="ARBA00022840"/>
    </source>
</evidence>
<dbReference type="InterPro" id="IPR001245">
    <property type="entry name" value="Ser-Thr/Tyr_kinase_cat_dom"/>
</dbReference>
<organism evidence="4 5">
    <name type="scientific">Funneliformis caledonium</name>
    <dbReference type="NCBI Taxonomy" id="1117310"/>
    <lineage>
        <taxon>Eukaryota</taxon>
        <taxon>Fungi</taxon>
        <taxon>Fungi incertae sedis</taxon>
        <taxon>Mucoromycota</taxon>
        <taxon>Glomeromycotina</taxon>
        <taxon>Glomeromycetes</taxon>
        <taxon>Glomerales</taxon>
        <taxon>Glomeraceae</taxon>
        <taxon>Funneliformis</taxon>
    </lineage>
</organism>
<dbReference type="InterPro" id="IPR000719">
    <property type="entry name" value="Prot_kinase_dom"/>
</dbReference>
<dbReference type="Pfam" id="PF07714">
    <property type="entry name" value="PK_Tyr_Ser-Thr"/>
    <property type="match status" value="1"/>
</dbReference>
<evidence type="ECO:0000313" key="4">
    <source>
        <dbReference type="EMBL" id="CAG8680528.1"/>
    </source>
</evidence>
<dbReference type="GO" id="GO:0004672">
    <property type="term" value="F:protein kinase activity"/>
    <property type="evidence" value="ECO:0007669"/>
    <property type="project" value="InterPro"/>
</dbReference>
<feature type="domain" description="Protein kinase" evidence="3">
    <location>
        <begin position="83"/>
        <end position="305"/>
    </location>
</feature>
<dbReference type="PANTHER" id="PTHR27001">
    <property type="entry name" value="OS01G0253100 PROTEIN"/>
    <property type="match status" value="1"/>
</dbReference>
<dbReference type="Gene3D" id="1.10.510.10">
    <property type="entry name" value="Transferase(Phosphotransferase) domain 1"/>
    <property type="match status" value="1"/>
</dbReference>
<dbReference type="PROSITE" id="PS50011">
    <property type="entry name" value="PROTEIN_KINASE_DOM"/>
    <property type="match status" value="1"/>
</dbReference>
<gene>
    <name evidence="4" type="ORF">FCALED_LOCUS12480</name>
</gene>
<dbReference type="OrthoDB" id="1668230at2759"/>
<dbReference type="GO" id="GO:0005524">
    <property type="term" value="F:ATP binding"/>
    <property type="evidence" value="ECO:0007669"/>
    <property type="project" value="UniProtKB-KW"/>
</dbReference>
<dbReference type="GO" id="GO:0005886">
    <property type="term" value="C:plasma membrane"/>
    <property type="evidence" value="ECO:0007669"/>
    <property type="project" value="TreeGrafter"/>
</dbReference>
<feature type="non-terminal residue" evidence="4">
    <location>
        <position position="1"/>
    </location>
</feature>
<keyword evidence="5" id="KW-1185">Reference proteome</keyword>
<dbReference type="PANTHER" id="PTHR27001:SF931">
    <property type="entry name" value="OS11G0664100 PROTEIN"/>
    <property type="match status" value="1"/>
</dbReference>
<comment type="caution">
    <text evidence="4">The sequence shown here is derived from an EMBL/GenBank/DDBJ whole genome shotgun (WGS) entry which is preliminary data.</text>
</comment>
<evidence type="ECO:0000256" key="1">
    <source>
        <dbReference type="ARBA" id="ARBA00022741"/>
    </source>
</evidence>
<dbReference type="InterPro" id="IPR011009">
    <property type="entry name" value="Kinase-like_dom_sf"/>
</dbReference>
<reference evidence="4" key="1">
    <citation type="submission" date="2021-06" db="EMBL/GenBank/DDBJ databases">
        <authorList>
            <person name="Kallberg Y."/>
            <person name="Tangrot J."/>
            <person name="Rosling A."/>
        </authorList>
    </citation>
    <scope>NUCLEOTIDE SEQUENCE</scope>
    <source>
        <strain evidence="4">UK204</strain>
    </source>
</reference>
<evidence type="ECO:0000313" key="5">
    <source>
        <dbReference type="Proteomes" id="UP000789570"/>
    </source>
</evidence>
<keyword evidence="1" id="KW-0547">Nucleotide-binding</keyword>
<dbReference type="Proteomes" id="UP000789570">
    <property type="component" value="Unassembled WGS sequence"/>
</dbReference>